<dbReference type="InterPro" id="IPR014776">
    <property type="entry name" value="4pyrrole_Mease_sub2"/>
</dbReference>
<reference evidence="14 15" key="1">
    <citation type="journal article" date="2023" name="Elife">
        <title>Identification of key yeast species and microbe-microbe interactions impacting larval growth of Drosophila in the wild.</title>
        <authorList>
            <person name="Mure A."/>
            <person name="Sugiura Y."/>
            <person name="Maeda R."/>
            <person name="Honda K."/>
            <person name="Sakurai N."/>
            <person name="Takahashi Y."/>
            <person name="Watada M."/>
            <person name="Katoh T."/>
            <person name="Gotoh A."/>
            <person name="Gotoh Y."/>
            <person name="Taniguchi I."/>
            <person name="Nakamura K."/>
            <person name="Hayashi T."/>
            <person name="Katayama T."/>
            <person name="Uemura T."/>
            <person name="Hattori Y."/>
        </authorList>
    </citation>
    <scope>NUCLEOTIDE SEQUENCE [LARGE SCALE GENOMIC DNA]</scope>
    <source>
        <strain evidence="14 15">KH-74</strain>
    </source>
</reference>
<dbReference type="FunFam" id="3.40.1010.10:FF:000006">
    <property type="entry name" value="Siroheme synthase, putative"/>
    <property type="match status" value="1"/>
</dbReference>
<dbReference type="GO" id="GO:0019354">
    <property type="term" value="P:siroheme biosynthetic process"/>
    <property type="evidence" value="ECO:0007669"/>
    <property type="project" value="InterPro"/>
</dbReference>
<evidence type="ECO:0000256" key="10">
    <source>
        <dbReference type="ARBA" id="ARBA00055636"/>
    </source>
</evidence>
<dbReference type="EMBL" id="BTGD01000003">
    <property type="protein sequence ID" value="GMM54987.1"/>
    <property type="molecule type" value="Genomic_DNA"/>
</dbReference>
<evidence type="ECO:0000256" key="2">
    <source>
        <dbReference type="ARBA" id="ARBA00012162"/>
    </source>
</evidence>
<keyword evidence="6" id="KW-0949">S-adenosyl-L-methionine</keyword>
<dbReference type="PANTHER" id="PTHR45790">
    <property type="entry name" value="SIROHEME SYNTHASE-RELATED"/>
    <property type="match status" value="1"/>
</dbReference>
<comment type="function">
    <text evidence="10">Siroheme synthase involved in methionine biosynthesis.</text>
</comment>
<evidence type="ECO:0000256" key="6">
    <source>
        <dbReference type="ARBA" id="ARBA00022691"/>
    </source>
</evidence>
<sequence>MTTQILSAALPLISASFAEGETHLLIGTGSGESLSLTTRRLQTLQRSGAHAIVVNPSSDAHYKVIAARFPEVEVYNRPFQLSDLTTLGRVLTAKVVDRVYVNLPFVQCSDAKDIYAQCAKLRIPINTYQQPEHSTFNMLPTYTDPKGSGLQITVTTNGCGYVLANRIKREIINSLPANISQIVANMATLRNQVIADNNERLLKEKFYSADVGLGLGFGLDDDVWESHKLNTLIREFDATKRNQQTKRTRWLSQVMEYYPLAKLADITMQELENNAALQESNPLSSADTTENAASNTSHTDGRPLKIQKVEGEANSTVTVLEGDAAKQSHAKKGSISLVGSGPGSVAMLTIGALHEIKTADIILADKLVPQTVLNLIPAETETFIARKFPGNAERAQQELLAKGMEALKQGRKVVRLKQGDPYIFGRGGEEFLYFQEHGYEPTVLPGLSSSLTSTVVAKIPATHRDVADQVLVCTGTGRKGVLPKIPEFVPSRTTVFLMALHRAKLLTQELLAKEWDENVPVAIVERASCPDQRVTRTLLKYLPEVVEEIGSRPPGLLVVGKAVTKLVPESLVQFTDQRKHYIEEGYSDFEFDVASLIK</sequence>
<dbReference type="PROSITE" id="PS00839">
    <property type="entry name" value="SUMT_1"/>
    <property type="match status" value="1"/>
</dbReference>
<dbReference type="InterPro" id="IPR006366">
    <property type="entry name" value="CobA/CysG_C"/>
</dbReference>
<dbReference type="InterPro" id="IPR050161">
    <property type="entry name" value="Siro_Cobalamin_biosynth"/>
</dbReference>
<dbReference type="Proteomes" id="UP001377567">
    <property type="component" value="Unassembled WGS sequence"/>
</dbReference>
<keyword evidence="8" id="KW-0627">Porphyrin biosynthesis</keyword>
<comment type="catalytic activity">
    <reaction evidence="9">
        <text>uroporphyrinogen III + 2 S-adenosyl-L-methionine = precorrin-2 + 2 S-adenosyl-L-homocysteine + H(+)</text>
        <dbReference type="Rhea" id="RHEA:32459"/>
        <dbReference type="ChEBI" id="CHEBI:15378"/>
        <dbReference type="ChEBI" id="CHEBI:57308"/>
        <dbReference type="ChEBI" id="CHEBI:57856"/>
        <dbReference type="ChEBI" id="CHEBI:58827"/>
        <dbReference type="ChEBI" id="CHEBI:59789"/>
        <dbReference type="EC" id="2.1.1.107"/>
    </reaction>
</comment>
<dbReference type="GO" id="GO:0000103">
    <property type="term" value="P:sulfate assimilation"/>
    <property type="evidence" value="ECO:0007669"/>
    <property type="project" value="InterPro"/>
</dbReference>
<dbReference type="PANTHER" id="PTHR45790:SF6">
    <property type="entry name" value="UROPORPHYRINOGEN-III C-METHYLTRANSFERASE"/>
    <property type="match status" value="1"/>
</dbReference>
<dbReference type="CDD" id="cd11642">
    <property type="entry name" value="SUMT"/>
    <property type="match status" value="1"/>
</dbReference>
<dbReference type="GO" id="GO:0009086">
    <property type="term" value="P:methionine biosynthetic process"/>
    <property type="evidence" value="ECO:0007669"/>
    <property type="project" value="UniProtKB-KW"/>
</dbReference>
<feature type="compositionally biased region" description="Polar residues" evidence="12">
    <location>
        <begin position="279"/>
        <end position="298"/>
    </location>
</feature>
<proteinExistence type="inferred from homology"/>
<dbReference type="SUPFAM" id="SSF53790">
    <property type="entry name" value="Tetrapyrrole methylase"/>
    <property type="match status" value="1"/>
</dbReference>
<evidence type="ECO:0000256" key="8">
    <source>
        <dbReference type="ARBA" id="ARBA00023244"/>
    </source>
</evidence>
<keyword evidence="15" id="KW-1185">Reference proteome</keyword>
<dbReference type="Gene3D" id="3.40.50.720">
    <property type="entry name" value="NAD(P)-binding Rossmann-like Domain"/>
    <property type="match status" value="1"/>
</dbReference>
<protein>
    <recommendedName>
        <fullName evidence="2">uroporphyrinogen-III C-methyltransferase</fullName>
        <ecNumber evidence="2">2.1.1.107</ecNumber>
    </recommendedName>
</protein>
<feature type="domain" description="Tetrapyrrole methylase" evidence="13">
    <location>
        <begin position="335"/>
        <end position="540"/>
    </location>
</feature>
<evidence type="ECO:0000313" key="14">
    <source>
        <dbReference type="EMBL" id="GMM54987.1"/>
    </source>
</evidence>
<name>A0AAV5RV45_MAUHU</name>
<evidence type="ECO:0000256" key="1">
    <source>
        <dbReference type="ARBA" id="ARBA00005879"/>
    </source>
</evidence>
<feature type="region of interest" description="Disordered" evidence="12">
    <location>
        <begin position="279"/>
        <end position="304"/>
    </location>
</feature>
<keyword evidence="3 11" id="KW-0489">Methyltransferase</keyword>
<evidence type="ECO:0000256" key="7">
    <source>
        <dbReference type="ARBA" id="ARBA00023167"/>
    </source>
</evidence>
<evidence type="ECO:0000256" key="9">
    <source>
        <dbReference type="ARBA" id="ARBA00052360"/>
    </source>
</evidence>
<dbReference type="GO" id="GO:0032259">
    <property type="term" value="P:methylation"/>
    <property type="evidence" value="ECO:0007669"/>
    <property type="project" value="UniProtKB-KW"/>
</dbReference>
<comment type="caution">
    <text evidence="14">The sequence shown here is derived from an EMBL/GenBank/DDBJ whole genome shotgun (WGS) entry which is preliminary data.</text>
</comment>
<evidence type="ECO:0000256" key="3">
    <source>
        <dbReference type="ARBA" id="ARBA00022603"/>
    </source>
</evidence>
<keyword evidence="4" id="KW-0028">Amino-acid biosynthesis</keyword>
<dbReference type="InterPro" id="IPR012066">
    <property type="entry name" value="Met1_fungi"/>
</dbReference>
<evidence type="ECO:0000256" key="11">
    <source>
        <dbReference type="RuleBase" id="RU003960"/>
    </source>
</evidence>
<evidence type="ECO:0000256" key="12">
    <source>
        <dbReference type="SAM" id="MobiDB-lite"/>
    </source>
</evidence>
<gene>
    <name evidence="14" type="ORF">DAKH74_016030</name>
</gene>
<dbReference type="AlphaFoldDB" id="A0AAV5RV45"/>
<evidence type="ECO:0000259" key="13">
    <source>
        <dbReference type="Pfam" id="PF00590"/>
    </source>
</evidence>
<keyword evidence="5 11" id="KW-0808">Transferase</keyword>
<organism evidence="14 15">
    <name type="scientific">Maudiozyma humilis</name>
    <name type="common">Sour dough yeast</name>
    <name type="synonym">Kazachstania humilis</name>
    <dbReference type="NCBI Taxonomy" id="51915"/>
    <lineage>
        <taxon>Eukaryota</taxon>
        <taxon>Fungi</taxon>
        <taxon>Dikarya</taxon>
        <taxon>Ascomycota</taxon>
        <taxon>Saccharomycotina</taxon>
        <taxon>Saccharomycetes</taxon>
        <taxon>Saccharomycetales</taxon>
        <taxon>Saccharomycetaceae</taxon>
        <taxon>Maudiozyma</taxon>
    </lineage>
</organism>
<dbReference type="InterPro" id="IPR000878">
    <property type="entry name" value="4pyrrol_Mease"/>
</dbReference>
<dbReference type="Gene3D" id="3.40.1010.10">
    <property type="entry name" value="Cobalt-precorrin-4 Transmethylase, Domain 1"/>
    <property type="match status" value="1"/>
</dbReference>
<evidence type="ECO:0000256" key="5">
    <source>
        <dbReference type="ARBA" id="ARBA00022679"/>
    </source>
</evidence>
<dbReference type="InterPro" id="IPR014777">
    <property type="entry name" value="4pyrrole_Mease_sub1"/>
</dbReference>
<evidence type="ECO:0000313" key="15">
    <source>
        <dbReference type="Proteomes" id="UP001377567"/>
    </source>
</evidence>
<evidence type="ECO:0000256" key="4">
    <source>
        <dbReference type="ARBA" id="ARBA00022605"/>
    </source>
</evidence>
<dbReference type="Pfam" id="PF00590">
    <property type="entry name" value="TP_methylase"/>
    <property type="match status" value="1"/>
</dbReference>
<dbReference type="InterPro" id="IPR035996">
    <property type="entry name" value="4pyrrol_Methylase_sf"/>
</dbReference>
<dbReference type="FunFam" id="3.30.950.10:FF:000005">
    <property type="entry name" value="Uroporphyrin-III c-methyltransferase, putative"/>
    <property type="match status" value="1"/>
</dbReference>
<keyword evidence="7" id="KW-0486">Methionine biosynthesis</keyword>
<dbReference type="Gene3D" id="3.30.950.10">
    <property type="entry name" value="Methyltransferase, Cobalt-precorrin-4 Transmethylase, Domain 2"/>
    <property type="match status" value="1"/>
</dbReference>
<comment type="similarity">
    <text evidence="1 11">Belongs to the precorrin methyltransferase family.</text>
</comment>
<accession>A0AAV5RV45</accession>
<dbReference type="PIRSF" id="PIRSF036555">
    <property type="entry name" value="SUMT_yeast"/>
    <property type="match status" value="1"/>
</dbReference>
<dbReference type="EC" id="2.1.1.107" evidence="2"/>
<dbReference type="InterPro" id="IPR003043">
    <property type="entry name" value="Uropor_MeTrfase_CS"/>
</dbReference>
<dbReference type="SUPFAM" id="SSF75615">
    <property type="entry name" value="Siroheme synthase middle domains-like"/>
    <property type="match status" value="1"/>
</dbReference>
<dbReference type="PROSITE" id="PS00840">
    <property type="entry name" value="SUMT_2"/>
    <property type="match status" value="1"/>
</dbReference>
<dbReference type="GO" id="GO:0004851">
    <property type="term" value="F:uroporphyrin-III C-methyltransferase activity"/>
    <property type="evidence" value="ECO:0007669"/>
    <property type="project" value="UniProtKB-EC"/>
</dbReference>